<accession>A0AAW2L0S8</accession>
<protein>
    <submittedName>
        <fullName evidence="2">Uncharacterized protein</fullName>
    </submittedName>
</protein>
<name>A0AAW2L0S8_9LAMI</name>
<sequence length="361" mass="41147">MPKYYNWTSVSEDIVQDYFEAPSIPQLSEKPTPAGHVEGVPDDTRFCPRDVSPSSYCYDGGPYDYNESGLAYRFSNIAHDGHISERIYDRISQLANRILPSNHTLLGDYYSTTKLDDVDFEYYKFCGDARYKSSCGRDPHWKKSRYSILKYLPLTLCLQRLYSLKATAEHMKWHAAHQTEEGPMCHPSDAEVCKHFDRMYPDFAEEPRNVPLGLCTNSFGPHGRYGWLSLPYNLFPGICMSSKYMFLTMLWHVDVGTYDHATDRAFIMRTALMWTVNDIPAYEIAFGWITAGVMGCLVCMDDTRAFHPQHGHQILDRVTNISPVVEMPLSLPDGYGSDTSGRRKTSFGISRTGHASYPTQP</sequence>
<evidence type="ECO:0000313" key="2">
    <source>
        <dbReference type="EMBL" id="KAL0311546.1"/>
    </source>
</evidence>
<reference evidence="2" key="1">
    <citation type="submission" date="2020-06" db="EMBL/GenBank/DDBJ databases">
        <authorList>
            <person name="Li T."/>
            <person name="Hu X."/>
            <person name="Zhang T."/>
            <person name="Song X."/>
            <person name="Zhang H."/>
            <person name="Dai N."/>
            <person name="Sheng W."/>
            <person name="Hou X."/>
            <person name="Wei L."/>
        </authorList>
    </citation>
    <scope>NUCLEOTIDE SEQUENCE</scope>
    <source>
        <strain evidence="2">G01</strain>
        <tissue evidence="2">Leaf</tissue>
    </source>
</reference>
<proteinExistence type="predicted"/>
<dbReference type="InterPro" id="IPR004242">
    <property type="entry name" value="Transposase_21"/>
</dbReference>
<feature type="region of interest" description="Disordered" evidence="1">
    <location>
        <begin position="332"/>
        <end position="361"/>
    </location>
</feature>
<dbReference type="EMBL" id="JACGWK010000016">
    <property type="protein sequence ID" value="KAL0311546.1"/>
    <property type="molecule type" value="Genomic_DNA"/>
</dbReference>
<gene>
    <name evidence="2" type="ORF">Sangu_2449300</name>
</gene>
<dbReference type="AlphaFoldDB" id="A0AAW2L0S8"/>
<comment type="caution">
    <text evidence="2">The sequence shown here is derived from an EMBL/GenBank/DDBJ whole genome shotgun (WGS) entry which is preliminary data.</text>
</comment>
<dbReference type="PANTHER" id="PTHR10775:SF185">
    <property type="entry name" value="OS08G0208400 PROTEIN"/>
    <property type="match status" value="1"/>
</dbReference>
<evidence type="ECO:0000256" key="1">
    <source>
        <dbReference type="SAM" id="MobiDB-lite"/>
    </source>
</evidence>
<dbReference type="PANTHER" id="PTHR10775">
    <property type="entry name" value="OS08G0208400 PROTEIN"/>
    <property type="match status" value="1"/>
</dbReference>
<dbReference type="Pfam" id="PF02992">
    <property type="entry name" value="Transposase_21"/>
    <property type="match status" value="1"/>
</dbReference>
<reference evidence="2" key="2">
    <citation type="journal article" date="2024" name="Plant">
        <title>Genomic evolution and insights into agronomic trait innovations of Sesamum species.</title>
        <authorList>
            <person name="Miao H."/>
            <person name="Wang L."/>
            <person name="Qu L."/>
            <person name="Liu H."/>
            <person name="Sun Y."/>
            <person name="Le M."/>
            <person name="Wang Q."/>
            <person name="Wei S."/>
            <person name="Zheng Y."/>
            <person name="Lin W."/>
            <person name="Duan Y."/>
            <person name="Cao H."/>
            <person name="Xiong S."/>
            <person name="Wang X."/>
            <person name="Wei L."/>
            <person name="Li C."/>
            <person name="Ma Q."/>
            <person name="Ju M."/>
            <person name="Zhao R."/>
            <person name="Li G."/>
            <person name="Mu C."/>
            <person name="Tian Q."/>
            <person name="Mei H."/>
            <person name="Zhang T."/>
            <person name="Gao T."/>
            <person name="Zhang H."/>
        </authorList>
    </citation>
    <scope>NUCLEOTIDE SEQUENCE</scope>
    <source>
        <strain evidence="2">G01</strain>
    </source>
</reference>
<organism evidence="2">
    <name type="scientific">Sesamum angustifolium</name>
    <dbReference type="NCBI Taxonomy" id="2727405"/>
    <lineage>
        <taxon>Eukaryota</taxon>
        <taxon>Viridiplantae</taxon>
        <taxon>Streptophyta</taxon>
        <taxon>Embryophyta</taxon>
        <taxon>Tracheophyta</taxon>
        <taxon>Spermatophyta</taxon>
        <taxon>Magnoliopsida</taxon>
        <taxon>eudicotyledons</taxon>
        <taxon>Gunneridae</taxon>
        <taxon>Pentapetalae</taxon>
        <taxon>asterids</taxon>
        <taxon>lamiids</taxon>
        <taxon>Lamiales</taxon>
        <taxon>Pedaliaceae</taxon>
        <taxon>Sesamum</taxon>
    </lineage>
</organism>